<accession>A0ABM8YXP4</accession>
<name>A0ABM8YXP4_9PROT</name>
<evidence type="ECO:0000313" key="2">
    <source>
        <dbReference type="Proteomes" id="UP000839052"/>
    </source>
</evidence>
<evidence type="ECO:0000313" key="1">
    <source>
        <dbReference type="EMBL" id="CAG9932303.1"/>
    </source>
</evidence>
<reference evidence="1 2" key="1">
    <citation type="submission" date="2021-10" db="EMBL/GenBank/DDBJ databases">
        <authorList>
            <person name="Koch H."/>
        </authorList>
    </citation>
    <scope>NUCLEOTIDE SEQUENCE [LARGE SCALE GENOMIC DNA]</scope>
    <source>
        <strain evidence="1">6680</strain>
    </source>
</reference>
<keyword evidence="2" id="KW-1185">Reference proteome</keyword>
<proteinExistence type="predicted"/>
<organism evidence="1 2">
    <name type="scientific">Candidatus Nitrotoga arctica</name>
    <dbReference type="NCBI Taxonomy" id="453162"/>
    <lineage>
        <taxon>Bacteria</taxon>
        <taxon>Pseudomonadati</taxon>
        <taxon>Pseudomonadota</taxon>
        <taxon>Betaproteobacteria</taxon>
        <taxon>Nitrosomonadales</taxon>
        <taxon>Gallionellaceae</taxon>
        <taxon>Candidatus Nitrotoga</taxon>
    </lineage>
</organism>
<protein>
    <submittedName>
        <fullName evidence="1">Uncharacterized protein</fullName>
    </submittedName>
</protein>
<dbReference type="EMBL" id="OU912926">
    <property type="protein sequence ID" value="CAG9932303.1"/>
    <property type="molecule type" value="Genomic_DNA"/>
</dbReference>
<gene>
    <name evidence="1" type="ORF">NTG6680_1050</name>
</gene>
<sequence>MNARVTNEIPLLNSRGEIGKKTFILQIGKLQYMAILTGAVS</sequence>
<dbReference type="Proteomes" id="UP000839052">
    <property type="component" value="Chromosome"/>
</dbReference>